<reference evidence="1" key="1">
    <citation type="submission" date="2019-11" db="UniProtKB">
        <authorList>
            <consortium name="WormBaseParasite"/>
        </authorList>
    </citation>
    <scope>IDENTIFICATION</scope>
</reference>
<evidence type="ECO:0000313" key="1">
    <source>
        <dbReference type="WBParaSite" id="MCU_003539-RA"/>
    </source>
</evidence>
<sequence length="51" mass="5909">MSLHFNPYIFRANLTIELNQWNAECGLWTTGLISPQDGRHSRTWQICCSVV</sequence>
<protein>
    <submittedName>
        <fullName evidence="1">Shufflon protein B</fullName>
    </submittedName>
</protein>
<name>A0A5K3EW01_MESCO</name>
<dbReference type="AlphaFoldDB" id="A0A5K3EW01"/>
<proteinExistence type="predicted"/>
<accession>A0A5K3EW01</accession>
<organism evidence="1">
    <name type="scientific">Mesocestoides corti</name>
    <name type="common">Flatworm</name>
    <dbReference type="NCBI Taxonomy" id="53468"/>
    <lineage>
        <taxon>Eukaryota</taxon>
        <taxon>Metazoa</taxon>
        <taxon>Spiralia</taxon>
        <taxon>Lophotrochozoa</taxon>
        <taxon>Platyhelminthes</taxon>
        <taxon>Cestoda</taxon>
        <taxon>Eucestoda</taxon>
        <taxon>Cyclophyllidea</taxon>
        <taxon>Mesocestoididae</taxon>
        <taxon>Mesocestoides</taxon>
    </lineage>
</organism>
<dbReference type="WBParaSite" id="MCU_003539-RA">
    <property type="protein sequence ID" value="MCU_003539-RA"/>
    <property type="gene ID" value="MCU_003539"/>
</dbReference>